<dbReference type="RefSeq" id="WP_345092471.1">
    <property type="nucleotide sequence ID" value="NZ_BAABCS010000014.1"/>
</dbReference>
<feature type="transmembrane region" description="Helical" evidence="1">
    <location>
        <begin position="12"/>
        <end position="34"/>
    </location>
</feature>
<name>A0ABP7UP37_9FLAO</name>
<feature type="transmembrane region" description="Helical" evidence="1">
    <location>
        <begin position="76"/>
        <end position="96"/>
    </location>
</feature>
<reference evidence="3" key="1">
    <citation type="journal article" date="2019" name="Int. J. Syst. Evol. Microbiol.">
        <title>The Global Catalogue of Microorganisms (GCM) 10K type strain sequencing project: providing services to taxonomists for standard genome sequencing and annotation.</title>
        <authorList>
            <consortium name="The Broad Institute Genomics Platform"/>
            <consortium name="The Broad Institute Genome Sequencing Center for Infectious Disease"/>
            <person name="Wu L."/>
            <person name="Ma J."/>
        </authorList>
    </citation>
    <scope>NUCLEOTIDE SEQUENCE [LARGE SCALE GENOMIC DNA]</scope>
    <source>
        <strain evidence="3">JCM 17068</strain>
    </source>
</reference>
<proteinExistence type="predicted"/>
<accession>A0ABP7UP37</accession>
<feature type="transmembrane region" description="Helical" evidence="1">
    <location>
        <begin position="40"/>
        <end position="64"/>
    </location>
</feature>
<sequence length="102" mass="11459">MTKKQYENATGIFSTQLAIGSFIIGTILLILHLINPTGALFGVGAIYLLLAFTINLIMLLRLAYLAFTQKNHQDYFTIKILILLANIPIAFVYLRIVGETWK</sequence>
<evidence type="ECO:0000313" key="3">
    <source>
        <dbReference type="Proteomes" id="UP001500426"/>
    </source>
</evidence>
<dbReference type="Proteomes" id="UP001500426">
    <property type="component" value="Unassembled WGS sequence"/>
</dbReference>
<gene>
    <name evidence="2" type="ORF">GCM10022388_13160</name>
</gene>
<keyword evidence="1" id="KW-1133">Transmembrane helix</keyword>
<keyword evidence="1" id="KW-0812">Transmembrane</keyword>
<comment type="caution">
    <text evidence="2">The sequence shown here is derived from an EMBL/GenBank/DDBJ whole genome shotgun (WGS) entry which is preliminary data.</text>
</comment>
<organism evidence="2 3">
    <name type="scientific">Flavobacterium chungnamense</name>
    <dbReference type="NCBI Taxonomy" id="706182"/>
    <lineage>
        <taxon>Bacteria</taxon>
        <taxon>Pseudomonadati</taxon>
        <taxon>Bacteroidota</taxon>
        <taxon>Flavobacteriia</taxon>
        <taxon>Flavobacteriales</taxon>
        <taxon>Flavobacteriaceae</taxon>
        <taxon>Flavobacterium</taxon>
    </lineage>
</organism>
<evidence type="ECO:0000313" key="2">
    <source>
        <dbReference type="EMBL" id="GAA4048853.1"/>
    </source>
</evidence>
<keyword evidence="3" id="KW-1185">Reference proteome</keyword>
<keyword evidence="1" id="KW-0472">Membrane</keyword>
<evidence type="ECO:0000256" key="1">
    <source>
        <dbReference type="SAM" id="Phobius"/>
    </source>
</evidence>
<protein>
    <submittedName>
        <fullName evidence="2">Uncharacterized protein</fullName>
    </submittedName>
</protein>
<dbReference type="EMBL" id="BAABCS010000014">
    <property type="protein sequence ID" value="GAA4048853.1"/>
    <property type="molecule type" value="Genomic_DNA"/>
</dbReference>